<reference evidence="2 3" key="1">
    <citation type="submission" date="2016-10" db="EMBL/GenBank/DDBJ databases">
        <title>The genome of Paramicrosporidium saccamoebae is the missing link in understanding Cryptomycota and Microsporidia evolution.</title>
        <authorList>
            <person name="Quandt C.A."/>
            <person name="Beaudet D."/>
            <person name="Corsaro D."/>
            <person name="Michel R."/>
            <person name="Corradi N."/>
            <person name="James T."/>
        </authorList>
    </citation>
    <scope>NUCLEOTIDE SEQUENCE [LARGE SCALE GENOMIC DNA]</scope>
    <source>
        <strain evidence="2 3">KSL3</strain>
    </source>
</reference>
<dbReference type="EMBL" id="MTSL01000097">
    <property type="protein sequence ID" value="PJF18891.1"/>
    <property type="molecule type" value="Genomic_DNA"/>
</dbReference>
<keyword evidence="3" id="KW-1185">Reference proteome</keyword>
<dbReference type="GO" id="GO:0005525">
    <property type="term" value="F:GTP binding"/>
    <property type="evidence" value="ECO:0007669"/>
    <property type="project" value="InterPro"/>
</dbReference>
<gene>
    <name evidence="2" type="ORF">PSACC_01312</name>
</gene>
<evidence type="ECO:0000313" key="3">
    <source>
        <dbReference type="Proteomes" id="UP000240830"/>
    </source>
</evidence>
<dbReference type="Pfam" id="PF00071">
    <property type="entry name" value="Ras"/>
    <property type="match status" value="1"/>
</dbReference>
<dbReference type="SMART" id="SM00173">
    <property type="entry name" value="RAS"/>
    <property type="match status" value="1"/>
</dbReference>
<comment type="caution">
    <text evidence="2">The sequence shown here is derived from an EMBL/GenBank/DDBJ whole genome shotgun (WGS) entry which is preliminary data.</text>
</comment>
<dbReference type="PRINTS" id="PR00449">
    <property type="entry name" value="RASTRNSFRMNG"/>
</dbReference>
<dbReference type="CDD" id="cd00154">
    <property type="entry name" value="Rab"/>
    <property type="match status" value="1"/>
</dbReference>
<dbReference type="InterPro" id="IPR001806">
    <property type="entry name" value="Small_GTPase"/>
</dbReference>
<dbReference type="SMART" id="SM00176">
    <property type="entry name" value="RAN"/>
    <property type="match status" value="1"/>
</dbReference>
<protein>
    <submittedName>
        <fullName evidence="2">Uncharacterized protein</fullName>
    </submittedName>
</protein>
<dbReference type="SMART" id="SM00177">
    <property type="entry name" value="ARF"/>
    <property type="match status" value="1"/>
</dbReference>
<dbReference type="PANTHER" id="PTHR47978">
    <property type="match status" value="1"/>
</dbReference>
<dbReference type="PROSITE" id="PS51421">
    <property type="entry name" value="RAS"/>
    <property type="match status" value="1"/>
</dbReference>
<dbReference type="SUPFAM" id="SSF52540">
    <property type="entry name" value="P-loop containing nucleoside triphosphate hydrolases"/>
    <property type="match status" value="1"/>
</dbReference>
<proteinExistence type="predicted"/>
<organism evidence="2 3">
    <name type="scientific">Paramicrosporidium saccamoebae</name>
    <dbReference type="NCBI Taxonomy" id="1246581"/>
    <lineage>
        <taxon>Eukaryota</taxon>
        <taxon>Fungi</taxon>
        <taxon>Fungi incertae sedis</taxon>
        <taxon>Cryptomycota</taxon>
        <taxon>Cryptomycota incertae sedis</taxon>
        <taxon>Paramicrosporidium</taxon>
    </lineage>
</organism>
<dbReference type="STRING" id="1246581.A0A2H9TM90"/>
<dbReference type="InterPro" id="IPR027417">
    <property type="entry name" value="P-loop_NTPase"/>
</dbReference>
<evidence type="ECO:0000313" key="2">
    <source>
        <dbReference type="EMBL" id="PJF18891.1"/>
    </source>
</evidence>
<dbReference type="AlphaFoldDB" id="A0A2H9TM90"/>
<sequence length="206" mass="22945">MKCTTRTVDLKIVIMGHGGVGKTSFINRYIHNDFAETVSTIGASFVLKKWKTFYFGIWDTAGQERFTKISSYYCRGAQAAILAYDITDRESFNSLDTYTRFLSDADRDCVIVVIGTKQDLNAERQVSEEEGQQYARQLSGSFYETSAKDNWNVTQVFDRLGYQCFAGKLSSEEMPGSATLDLCNSRMVVAAAQPDAGADKTCCSVQ</sequence>
<dbReference type="FunFam" id="3.40.50.300:FF:001447">
    <property type="entry name" value="Ras-related protein Rab-1B"/>
    <property type="match status" value="1"/>
</dbReference>
<dbReference type="Gene3D" id="3.40.50.300">
    <property type="entry name" value="P-loop containing nucleotide triphosphate hydrolases"/>
    <property type="match status" value="1"/>
</dbReference>
<name>A0A2H9TM90_9FUNG</name>
<dbReference type="SMART" id="SM00174">
    <property type="entry name" value="RHO"/>
    <property type="match status" value="1"/>
</dbReference>
<evidence type="ECO:0000256" key="1">
    <source>
        <dbReference type="ARBA" id="ARBA00022741"/>
    </source>
</evidence>
<accession>A0A2H9TM90</accession>
<keyword evidence="1" id="KW-0547">Nucleotide-binding</keyword>
<dbReference type="NCBIfam" id="TIGR00231">
    <property type="entry name" value="small_GTP"/>
    <property type="match status" value="1"/>
</dbReference>
<dbReference type="GO" id="GO:0003924">
    <property type="term" value="F:GTPase activity"/>
    <property type="evidence" value="ECO:0007669"/>
    <property type="project" value="InterPro"/>
</dbReference>
<dbReference type="SMART" id="SM00175">
    <property type="entry name" value="RAB"/>
    <property type="match status" value="1"/>
</dbReference>
<dbReference type="InterPro" id="IPR005225">
    <property type="entry name" value="Small_GTP-bd"/>
</dbReference>
<dbReference type="Proteomes" id="UP000240830">
    <property type="component" value="Unassembled WGS sequence"/>
</dbReference>
<dbReference type="PROSITE" id="PS51419">
    <property type="entry name" value="RAB"/>
    <property type="match status" value="1"/>
</dbReference>
<dbReference type="OrthoDB" id="26525at2759"/>